<dbReference type="GO" id="GO:0016042">
    <property type="term" value="P:lipid catabolic process"/>
    <property type="evidence" value="ECO:0007669"/>
    <property type="project" value="TreeGrafter"/>
</dbReference>
<dbReference type="InterPro" id="IPR000734">
    <property type="entry name" value="TAG_lipase"/>
</dbReference>
<organism evidence="6 7">
    <name type="scientific">Argiope bruennichi</name>
    <name type="common">Wasp spider</name>
    <name type="synonym">Aranea bruennichi</name>
    <dbReference type="NCBI Taxonomy" id="94029"/>
    <lineage>
        <taxon>Eukaryota</taxon>
        <taxon>Metazoa</taxon>
        <taxon>Ecdysozoa</taxon>
        <taxon>Arthropoda</taxon>
        <taxon>Chelicerata</taxon>
        <taxon>Arachnida</taxon>
        <taxon>Araneae</taxon>
        <taxon>Araneomorphae</taxon>
        <taxon>Entelegynae</taxon>
        <taxon>Araneoidea</taxon>
        <taxon>Araneidae</taxon>
        <taxon>Argiope</taxon>
    </lineage>
</organism>
<dbReference type="GO" id="GO:0016298">
    <property type="term" value="F:lipase activity"/>
    <property type="evidence" value="ECO:0007669"/>
    <property type="project" value="InterPro"/>
</dbReference>
<protein>
    <submittedName>
        <fullName evidence="6">Pancreatic triacylglycerol lipase like protein</fullName>
    </submittedName>
</protein>
<reference evidence="6" key="2">
    <citation type="submission" date="2020-06" db="EMBL/GenBank/DDBJ databases">
        <authorList>
            <person name="Sheffer M."/>
        </authorList>
    </citation>
    <scope>NUCLEOTIDE SEQUENCE</scope>
</reference>
<dbReference type="PRINTS" id="PR00821">
    <property type="entry name" value="TAGLIPASE"/>
</dbReference>
<evidence type="ECO:0000256" key="4">
    <source>
        <dbReference type="RuleBase" id="RU004262"/>
    </source>
</evidence>
<evidence type="ECO:0000256" key="3">
    <source>
        <dbReference type="ARBA" id="ARBA00022525"/>
    </source>
</evidence>
<keyword evidence="7" id="KW-1185">Reference proteome</keyword>
<dbReference type="InterPro" id="IPR013818">
    <property type="entry name" value="Lipase"/>
</dbReference>
<dbReference type="AlphaFoldDB" id="A0A8T0EED5"/>
<dbReference type="SUPFAM" id="SSF53474">
    <property type="entry name" value="alpha/beta-Hydrolases"/>
    <property type="match status" value="1"/>
</dbReference>
<comment type="similarity">
    <text evidence="2 4">Belongs to the AB hydrolase superfamily. Lipase family.</text>
</comment>
<dbReference type="InterPro" id="IPR029058">
    <property type="entry name" value="AB_hydrolase_fold"/>
</dbReference>
<proteinExistence type="inferred from homology"/>
<evidence type="ECO:0000259" key="5">
    <source>
        <dbReference type="Pfam" id="PF00151"/>
    </source>
</evidence>
<evidence type="ECO:0000256" key="1">
    <source>
        <dbReference type="ARBA" id="ARBA00004613"/>
    </source>
</evidence>
<feature type="domain" description="Lipase" evidence="5">
    <location>
        <begin position="35"/>
        <end position="204"/>
    </location>
</feature>
<dbReference type="Pfam" id="PF00151">
    <property type="entry name" value="Lipase"/>
    <property type="match status" value="1"/>
</dbReference>
<evidence type="ECO:0000313" key="7">
    <source>
        <dbReference type="Proteomes" id="UP000807504"/>
    </source>
</evidence>
<dbReference type="EMBL" id="JABXBU010002228">
    <property type="protein sequence ID" value="KAF8771452.1"/>
    <property type="molecule type" value="Genomic_DNA"/>
</dbReference>
<dbReference type="Gene3D" id="3.40.50.1820">
    <property type="entry name" value="alpha/beta hydrolase"/>
    <property type="match status" value="1"/>
</dbReference>
<dbReference type="GO" id="GO:0005615">
    <property type="term" value="C:extracellular space"/>
    <property type="evidence" value="ECO:0007669"/>
    <property type="project" value="TreeGrafter"/>
</dbReference>
<dbReference type="Proteomes" id="UP000807504">
    <property type="component" value="Unassembled WGS sequence"/>
</dbReference>
<reference evidence="6" key="1">
    <citation type="journal article" date="2020" name="bioRxiv">
        <title>Chromosome-level reference genome of the European wasp spider Argiope bruennichi: a resource for studies on range expansion and evolutionary adaptation.</title>
        <authorList>
            <person name="Sheffer M.M."/>
            <person name="Hoppe A."/>
            <person name="Krehenwinkel H."/>
            <person name="Uhl G."/>
            <person name="Kuss A.W."/>
            <person name="Jensen L."/>
            <person name="Jensen C."/>
            <person name="Gillespie R.G."/>
            <person name="Hoff K.J."/>
            <person name="Prost S."/>
        </authorList>
    </citation>
    <scope>NUCLEOTIDE SEQUENCE</scope>
</reference>
<gene>
    <name evidence="6" type="ORF">HNY73_018874</name>
</gene>
<sequence length="215" mass="24437">MKITFNLALVLAVFSIFVIKTDAFLDLFSFGMQLVFDGMRKSSIQKRIPPSNRDDSIQYLLYTPSNRNEPCLIQPNPEQFDRCAFNANYETKFLIHGFIVQLIPGNLINIMKDALLEHDNYNVIVVNWTTYGVMPFRNAFKNSQVVGEKVGEMMTFIQSHAKVSPKTFHCIGHSLAFNLCSIAGRHVHTLGRITGLDPEGMYWGNNLLIKLDPMC</sequence>
<evidence type="ECO:0000313" key="6">
    <source>
        <dbReference type="EMBL" id="KAF8771452.1"/>
    </source>
</evidence>
<comment type="caution">
    <text evidence="6">The sequence shown here is derived from an EMBL/GenBank/DDBJ whole genome shotgun (WGS) entry which is preliminary data.</text>
</comment>
<evidence type="ECO:0000256" key="2">
    <source>
        <dbReference type="ARBA" id="ARBA00010701"/>
    </source>
</evidence>
<comment type="subcellular location">
    <subcellularLocation>
        <location evidence="1">Secreted</location>
    </subcellularLocation>
</comment>
<name>A0A8T0EED5_ARGBR</name>
<dbReference type="PANTHER" id="PTHR11610">
    <property type="entry name" value="LIPASE"/>
    <property type="match status" value="1"/>
</dbReference>
<keyword evidence="3" id="KW-0964">Secreted</keyword>
<accession>A0A8T0EED5</accession>